<dbReference type="AlphaFoldDB" id="E7N3B7"/>
<dbReference type="InterPro" id="IPR001584">
    <property type="entry name" value="Integrase_cat-core"/>
</dbReference>
<evidence type="ECO:0000259" key="1">
    <source>
        <dbReference type="PROSITE" id="PS50994"/>
    </source>
</evidence>
<dbReference type="Gene3D" id="3.30.420.10">
    <property type="entry name" value="Ribonuclease H-like superfamily/Ribonuclease H"/>
    <property type="match status" value="1"/>
</dbReference>
<sequence length="230" mass="26271">MELSGQFPVRLLCTKTGIPRSSFYNWKKSVEHPPEQKKRLVQSIGLFQEYHGRFSSHGYRWLNAKIRLDKGIVFSDPYAHKCCKIAGIKSLCKHYSYKKAGDPSRTYPNLLLAGINITGPMECVVSDMTAFYVERTYYELTLYMDLWNDELIAHALSSKRGDRMTYLDGLQDVLAFKKQYPNQKLILHSDQGSVYASKSYNELLPMYNIVRSMSRAGTPTDNAAMEAING</sequence>
<reference evidence="2 3" key="1">
    <citation type="submission" date="2010-08" db="EMBL/GenBank/DDBJ databases">
        <authorList>
            <person name="Weinstock G."/>
            <person name="Sodergren E."/>
            <person name="Clifton S."/>
            <person name="Fulton L."/>
            <person name="Fulton B."/>
            <person name="Courtney L."/>
            <person name="Fronick C."/>
            <person name="Harrison M."/>
            <person name="Strong C."/>
            <person name="Farmer C."/>
            <person name="Delahaunty K."/>
            <person name="Markovic C."/>
            <person name="Hall O."/>
            <person name="Minx P."/>
            <person name="Tomlinson C."/>
            <person name="Mitreva M."/>
            <person name="Hou S."/>
            <person name="Chen J."/>
            <person name="Wollam A."/>
            <person name="Pepin K.H."/>
            <person name="Johnson M."/>
            <person name="Bhonagiri V."/>
            <person name="Zhang X."/>
            <person name="Suruliraj S."/>
            <person name="Warren W."/>
            <person name="Chinwalla A."/>
            <person name="Mardis E.R."/>
            <person name="Wilson R.K."/>
        </authorList>
    </citation>
    <scope>NUCLEOTIDE SEQUENCE [LARGE SCALE GENOMIC DNA]</scope>
    <source>
        <strain evidence="2 3">F0399</strain>
    </source>
</reference>
<dbReference type="InterPro" id="IPR050900">
    <property type="entry name" value="Transposase_IS3/IS150/IS904"/>
</dbReference>
<keyword evidence="3" id="KW-1185">Reference proteome</keyword>
<feature type="non-terminal residue" evidence="2">
    <location>
        <position position="230"/>
    </location>
</feature>
<evidence type="ECO:0000313" key="3">
    <source>
        <dbReference type="Proteomes" id="UP000004633"/>
    </source>
</evidence>
<dbReference type="GO" id="GO:0003676">
    <property type="term" value="F:nucleic acid binding"/>
    <property type="evidence" value="ECO:0007669"/>
    <property type="project" value="InterPro"/>
</dbReference>
<proteinExistence type="predicted"/>
<dbReference type="HOGENOM" id="CLU_027402_4_3_9"/>
<dbReference type="STRING" id="749551.HMPREF9555_01492"/>
<dbReference type="PROSITE" id="PS50994">
    <property type="entry name" value="INTEGRASE"/>
    <property type="match status" value="1"/>
</dbReference>
<dbReference type="InterPro" id="IPR012337">
    <property type="entry name" value="RNaseH-like_sf"/>
</dbReference>
<dbReference type="RefSeq" id="WP_009350151.1">
    <property type="nucleotide sequence ID" value="NZ_GL638140.1"/>
</dbReference>
<accession>E7N3B7</accession>
<dbReference type="SUPFAM" id="SSF53098">
    <property type="entry name" value="Ribonuclease H-like"/>
    <property type="match status" value="1"/>
</dbReference>
<gene>
    <name evidence="2" type="ORF">HMPREF9555_01492</name>
</gene>
<dbReference type="Proteomes" id="UP000004633">
    <property type="component" value="Unassembled WGS sequence"/>
</dbReference>
<protein>
    <submittedName>
        <fullName evidence="2">ISPsy26, transposase OrfB</fullName>
    </submittedName>
</protein>
<evidence type="ECO:0000313" key="2">
    <source>
        <dbReference type="EMBL" id="EFW29329.1"/>
    </source>
</evidence>
<organism evidence="2 3">
    <name type="scientific">Selenomonas artemidis F0399</name>
    <dbReference type="NCBI Taxonomy" id="749551"/>
    <lineage>
        <taxon>Bacteria</taxon>
        <taxon>Bacillati</taxon>
        <taxon>Bacillota</taxon>
        <taxon>Negativicutes</taxon>
        <taxon>Selenomonadales</taxon>
        <taxon>Selenomonadaceae</taxon>
        <taxon>Selenomonas</taxon>
    </lineage>
</organism>
<dbReference type="Pfam" id="PF00665">
    <property type="entry name" value="rve"/>
    <property type="match status" value="1"/>
</dbReference>
<feature type="domain" description="Integrase catalytic" evidence="1">
    <location>
        <begin position="116"/>
        <end position="230"/>
    </location>
</feature>
<dbReference type="PANTHER" id="PTHR46889:SF4">
    <property type="entry name" value="TRANSPOSASE INSO FOR INSERTION SEQUENCE ELEMENT IS911B-RELATED"/>
    <property type="match status" value="1"/>
</dbReference>
<dbReference type="PANTHER" id="PTHR46889">
    <property type="entry name" value="TRANSPOSASE INSF FOR INSERTION SEQUENCE IS3B-RELATED"/>
    <property type="match status" value="1"/>
</dbReference>
<name>E7N3B7_9FIRM</name>
<comment type="caution">
    <text evidence="2">The sequence shown here is derived from an EMBL/GenBank/DDBJ whole genome shotgun (WGS) entry which is preliminary data.</text>
</comment>
<dbReference type="EMBL" id="AECV01000027">
    <property type="protein sequence ID" value="EFW29329.1"/>
    <property type="molecule type" value="Genomic_DNA"/>
</dbReference>
<dbReference type="GO" id="GO:0015074">
    <property type="term" value="P:DNA integration"/>
    <property type="evidence" value="ECO:0007669"/>
    <property type="project" value="InterPro"/>
</dbReference>
<dbReference type="InterPro" id="IPR036397">
    <property type="entry name" value="RNaseH_sf"/>
</dbReference>